<dbReference type="Gene3D" id="3.30.980.10">
    <property type="entry name" value="Threonyl-trna Synthetase, Chain A, domain 2"/>
    <property type="match status" value="1"/>
</dbReference>
<dbReference type="EMBL" id="CP001614">
    <property type="protein sequence ID" value="ACR12627.1"/>
    <property type="molecule type" value="Genomic_DNA"/>
</dbReference>
<dbReference type="HOGENOM" id="CLU_004485_3_2_6"/>
<dbReference type="GO" id="GO:0003676">
    <property type="term" value="F:nucleic acid binding"/>
    <property type="evidence" value="ECO:0007669"/>
    <property type="project" value="InterPro"/>
</dbReference>
<keyword evidence="4" id="KW-0862">Zinc</keyword>
<feature type="domain" description="Alanyl-transfer RNA synthetases family profile" evidence="5">
    <location>
        <begin position="1"/>
        <end position="242"/>
    </location>
</feature>
<dbReference type="KEGG" id="ttu:TERTU_3908"/>
<dbReference type="AlphaFoldDB" id="C5BTJ1"/>
<evidence type="ECO:0000256" key="4">
    <source>
        <dbReference type="ARBA" id="ARBA00022833"/>
    </source>
</evidence>
<dbReference type="GO" id="GO:0006419">
    <property type="term" value="P:alanyl-tRNA aminoacylation"/>
    <property type="evidence" value="ECO:0007669"/>
    <property type="project" value="InterPro"/>
</dbReference>
<evidence type="ECO:0000313" key="7">
    <source>
        <dbReference type="Proteomes" id="UP000009080"/>
    </source>
</evidence>
<dbReference type="InterPro" id="IPR018165">
    <property type="entry name" value="Ala-tRNA-synth_IIc_core"/>
</dbReference>
<dbReference type="STRING" id="377629.TERTU_3908"/>
<dbReference type="SUPFAM" id="SSF55186">
    <property type="entry name" value="ThrRS/AlaRS common domain"/>
    <property type="match status" value="1"/>
</dbReference>
<dbReference type="GO" id="GO:0004813">
    <property type="term" value="F:alanine-tRNA ligase activity"/>
    <property type="evidence" value="ECO:0007669"/>
    <property type="project" value="UniProtKB-EC"/>
</dbReference>
<accession>C5BTJ1</accession>
<organism evidence="6 7">
    <name type="scientific">Teredinibacter turnerae (strain ATCC 39867 / T7901)</name>
    <dbReference type="NCBI Taxonomy" id="377629"/>
    <lineage>
        <taxon>Bacteria</taxon>
        <taxon>Pseudomonadati</taxon>
        <taxon>Pseudomonadota</taxon>
        <taxon>Gammaproteobacteria</taxon>
        <taxon>Cellvibrionales</taxon>
        <taxon>Cellvibrionaceae</taxon>
        <taxon>Teredinibacter</taxon>
    </lineage>
</organism>
<dbReference type="GO" id="GO:0005737">
    <property type="term" value="C:cytoplasm"/>
    <property type="evidence" value="ECO:0007669"/>
    <property type="project" value="UniProtKB-SubCell"/>
</dbReference>
<evidence type="ECO:0000259" key="5">
    <source>
        <dbReference type="PROSITE" id="PS50860"/>
    </source>
</evidence>
<sequence>MSLHELVTHPIYDDEPYSKTLEASLLAIKENFALFDKTIFYPLGGGQPGDTGTLEFPDGTSRNVTNTYRDREQTQQIWLELDTPLSEEHIGLSALQTLNWDRRYRHMQFHTCLHLLCALVDAPVTGCNISEDKARLDFDLPEPSVTKEGITEELNALIQKAAAVTPASITPEELASNTDLIKSADVAPPAYNGRIRLVKIEGIDTQPCGGTHVKTTSEINTVVCTKIKKVSKSNRRIEISWR</sequence>
<dbReference type="OrthoDB" id="9812949at2"/>
<name>C5BTJ1_TERTT</name>
<dbReference type="EC" id="6.1.1.7" evidence="6"/>
<dbReference type="GO" id="GO:0002161">
    <property type="term" value="F:aminoacyl-tRNA deacylase activity"/>
    <property type="evidence" value="ECO:0007669"/>
    <property type="project" value="UniProtKB-ARBA"/>
</dbReference>
<proteinExistence type="predicted"/>
<comment type="cofactor">
    <cofactor evidence="1">
        <name>Zn(2+)</name>
        <dbReference type="ChEBI" id="CHEBI:29105"/>
    </cofactor>
</comment>
<dbReference type="InterPro" id="IPR012947">
    <property type="entry name" value="tRNA_SAD"/>
</dbReference>
<dbReference type="InterPro" id="IPR009000">
    <property type="entry name" value="Transl_B-barrel_sf"/>
</dbReference>
<keyword evidence="7" id="KW-1185">Reference proteome</keyword>
<dbReference type="InterPro" id="IPR051335">
    <property type="entry name" value="Alanyl-tRNA_Editing_Enzymes"/>
</dbReference>
<dbReference type="PANTHER" id="PTHR43462:SF1">
    <property type="entry name" value="ALANYL-TRNA EDITING PROTEIN AARSD1"/>
    <property type="match status" value="1"/>
</dbReference>
<protein>
    <submittedName>
        <fullName evidence="6">Alanine--tRNA ligase</fullName>
        <ecNumber evidence="6">6.1.1.7</ecNumber>
    </submittedName>
</protein>
<dbReference type="PROSITE" id="PS50860">
    <property type="entry name" value="AA_TRNA_LIGASE_II_ALA"/>
    <property type="match status" value="1"/>
</dbReference>
<gene>
    <name evidence="6" type="ordered locus">TERTU_3908</name>
</gene>
<dbReference type="Proteomes" id="UP000009080">
    <property type="component" value="Chromosome"/>
</dbReference>
<evidence type="ECO:0000313" key="6">
    <source>
        <dbReference type="EMBL" id="ACR12627.1"/>
    </source>
</evidence>
<evidence type="ECO:0000256" key="3">
    <source>
        <dbReference type="ARBA" id="ARBA00022723"/>
    </source>
</evidence>
<evidence type="ECO:0000256" key="1">
    <source>
        <dbReference type="ARBA" id="ARBA00001947"/>
    </source>
</evidence>
<dbReference type="PANTHER" id="PTHR43462">
    <property type="entry name" value="ALANYL-TRNA EDITING PROTEIN"/>
    <property type="match status" value="1"/>
</dbReference>
<dbReference type="InterPro" id="IPR018163">
    <property type="entry name" value="Thr/Ala-tRNA-synth_IIc_edit"/>
</dbReference>
<comment type="subcellular location">
    <subcellularLocation>
        <location evidence="2">Cytoplasm</location>
    </subcellularLocation>
</comment>
<dbReference type="Pfam" id="PF07973">
    <property type="entry name" value="tRNA_SAD"/>
    <property type="match status" value="1"/>
</dbReference>
<dbReference type="Gene3D" id="2.40.30.130">
    <property type="match status" value="1"/>
</dbReference>
<dbReference type="SMART" id="SM00863">
    <property type="entry name" value="tRNA_SAD"/>
    <property type="match status" value="1"/>
</dbReference>
<dbReference type="GO" id="GO:0046872">
    <property type="term" value="F:metal ion binding"/>
    <property type="evidence" value="ECO:0007669"/>
    <property type="project" value="UniProtKB-KW"/>
</dbReference>
<keyword evidence="6" id="KW-0436">Ligase</keyword>
<dbReference type="SUPFAM" id="SSF50447">
    <property type="entry name" value="Translation proteins"/>
    <property type="match status" value="1"/>
</dbReference>
<dbReference type="eggNOG" id="COG2872">
    <property type="taxonomic scope" value="Bacteria"/>
</dbReference>
<keyword evidence="3" id="KW-0479">Metal-binding</keyword>
<dbReference type="RefSeq" id="WP_015818739.1">
    <property type="nucleotide sequence ID" value="NC_012997.1"/>
</dbReference>
<reference evidence="6 7" key="1">
    <citation type="journal article" date="2009" name="PLoS ONE">
        <title>The complete genome of Teredinibacter turnerae T7901: an intracellular endosymbiont of marine wood-boring bivalves (shipworms).</title>
        <authorList>
            <person name="Yang J.C."/>
            <person name="Madupu R."/>
            <person name="Durkin A.S."/>
            <person name="Ekborg N.A."/>
            <person name="Pedamallu C.S."/>
            <person name="Hostetler J.B."/>
            <person name="Radune D."/>
            <person name="Toms B.S."/>
            <person name="Henrissat B."/>
            <person name="Coutinho P.M."/>
            <person name="Schwarz S."/>
            <person name="Field L."/>
            <person name="Trindade-Silva A.E."/>
            <person name="Soares C.A.G."/>
            <person name="Elshahawi S."/>
            <person name="Hanora A."/>
            <person name="Schmidt E.W."/>
            <person name="Haygood M.G."/>
            <person name="Posfai J."/>
            <person name="Benner J."/>
            <person name="Madinger C."/>
            <person name="Nove J."/>
            <person name="Anton B."/>
            <person name="Chaudhary K."/>
            <person name="Foster J."/>
            <person name="Holman A."/>
            <person name="Kumar S."/>
            <person name="Lessard P.A."/>
            <person name="Luyten Y.A."/>
            <person name="Slatko B."/>
            <person name="Wood N."/>
            <person name="Wu B."/>
            <person name="Teplitski M."/>
            <person name="Mougous J.D."/>
            <person name="Ward N."/>
            <person name="Eisen J.A."/>
            <person name="Badger J.H."/>
            <person name="Distel D.L."/>
        </authorList>
    </citation>
    <scope>NUCLEOTIDE SEQUENCE [LARGE SCALE GENOMIC DNA]</scope>
    <source>
        <strain evidence="7">ATCC 39867 / T7901</strain>
    </source>
</reference>
<evidence type="ECO:0000256" key="2">
    <source>
        <dbReference type="ARBA" id="ARBA00004496"/>
    </source>
</evidence>
<dbReference type="GO" id="GO:0005524">
    <property type="term" value="F:ATP binding"/>
    <property type="evidence" value="ECO:0007669"/>
    <property type="project" value="InterPro"/>
</dbReference>